<keyword evidence="1" id="KW-0812">Transmembrane</keyword>
<dbReference type="EMBL" id="BAAAVI010000001">
    <property type="protein sequence ID" value="GAA2846483.1"/>
    <property type="molecule type" value="Genomic_DNA"/>
</dbReference>
<dbReference type="Proteomes" id="UP001500831">
    <property type="component" value="Unassembled WGS sequence"/>
</dbReference>
<evidence type="ECO:0000313" key="3">
    <source>
        <dbReference type="Proteomes" id="UP001500831"/>
    </source>
</evidence>
<feature type="transmembrane region" description="Helical" evidence="1">
    <location>
        <begin position="12"/>
        <end position="32"/>
    </location>
</feature>
<sequence length="320" mass="34813">MLWLTWRQHRAHVLVSVALLLGLAVVLGVNAWHGRVLIAEHAPPGCPGPGESCAAFVAELAELRGRTGFFVVFVPFIAAALAGMFWGAPLVAQELERKTGKLAWSQSVPARRWLTVQIAWVLGMLTVLGLALSAVVSLWRQAYAGWGIDDPVLQPFSFDASGLQPVGWCLLACVIGVLAGLVTRRPLVAMGIVMAAVLLLMTMAHSARPHYVAPERMISADAKAVQKAGGFLLKRTWLDPGGSETAAVPAHICAESPSQSRDLARLEQEECLIKRGYKYAFDFQPASRWWTFQAIEFAMFGGLIVVMLGFSLWRIGRTTV</sequence>
<protein>
    <submittedName>
        <fullName evidence="2">ABC transporter permease</fullName>
    </submittedName>
</protein>
<feature type="transmembrane region" description="Helical" evidence="1">
    <location>
        <begin position="187"/>
        <end position="207"/>
    </location>
</feature>
<evidence type="ECO:0000313" key="2">
    <source>
        <dbReference type="EMBL" id="GAA2846483.1"/>
    </source>
</evidence>
<feature type="transmembrane region" description="Helical" evidence="1">
    <location>
        <begin position="69"/>
        <end position="92"/>
    </location>
</feature>
<reference evidence="2 3" key="1">
    <citation type="journal article" date="2019" name="Int. J. Syst. Evol. Microbiol.">
        <title>The Global Catalogue of Microorganisms (GCM) 10K type strain sequencing project: providing services to taxonomists for standard genome sequencing and annotation.</title>
        <authorList>
            <consortium name="The Broad Institute Genomics Platform"/>
            <consortium name="The Broad Institute Genome Sequencing Center for Infectious Disease"/>
            <person name="Wu L."/>
            <person name="Ma J."/>
        </authorList>
    </citation>
    <scope>NUCLEOTIDE SEQUENCE [LARGE SCALE GENOMIC DNA]</scope>
    <source>
        <strain evidence="2 3">JCM 6242</strain>
    </source>
</reference>
<feature type="transmembrane region" description="Helical" evidence="1">
    <location>
        <begin position="113"/>
        <end position="142"/>
    </location>
</feature>
<feature type="transmembrane region" description="Helical" evidence="1">
    <location>
        <begin position="289"/>
        <end position="313"/>
    </location>
</feature>
<feature type="transmembrane region" description="Helical" evidence="1">
    <location>
        <begin position="162"/>
        <end position="182"/>
    </location>
</feature>
<accession>A0ABN3VQ23</accession>
<proteinExistence type="predicted"/>
<organism evidence="2 3">
    <name type="scientific">Streptosporangium fragile</name>
    <dbReference type="NCBI Taxonomy" id="46186"/>
    <lineage>
        <taxon>Bacteria</taxon>
        <taxon>Bacillati</taxon>
        <taxon>Actinomycetota</taxon>
        <taxon>Actinomycetes</taxon>
        <taxon>Streptosporangiales</taxon>
        <taxon>Streptosporangiaceae</taxon>
        <taxon>Streptosporangium</taxon>
    </lineage>
</organism>
<keyword evidence="1" id="KW-1133">Transmembrane helix</keyword>
<comment type="caution">
    <text evidence="2">The sequence shown here is derived from an EMBL/GenBank/DDBJ whole genome shotgun (WGS) entry which is preliminary data.</text>
</comment>
<evidence type="ECO:0000256" key="1">
    <source>
        <dbReference type="SAM" id="Phobius"/>
    </source>
</evidence>
<keyword evidence="1" id="KW-0472">Membrane</keyword>
<name>A0ABN3VQ23_9ACTN</name>
<gene>
    <name evidence="2" type="ORF">GCM10010517_03190</name>
</gene>
<keyword evidence="3" id="KW-1185">Reference proteome</keyword>